<sequence length="60" mass="6809">GILNFVLPRLLTNNQFNCIFRFIYFDALDALFLAFKDLTSLKALCSELMPCICLAFVPSC</sequence>
<reference evidence="1" key="1">
    <citation type="journal article" date="2023" name="Genome Biol. Evol.">
        <title>Long-read-based Genome Assembly of Drosophila gunungcola Reveals Fewer Chemosensory Genes in Flower-breeding Species.</title>
        <authorList>
            <person name="Negi A."/>
            <person name="Liao B.Y."/>
            <person name="Yeh S.D."/>
        </authorList>
    </citation>
    <scope>NUCLEOTIDE SEQUENCE</scope>
    <source>
        <strain evidence="1">Sukarami</strain>
    </source>
</reference>
<keyword evidence="2" id="KW-1185">Reference proteome</keyword>
<protein>
    <submittedName>
        <fullName evidence="1">Uncharacterized protein</fullName>
    </submittedName>
</protein>
<evidence type="ECO:0000313" key="2">
    <source>
        <dbReference type="Proteomes" id="UP001059596"/>
    </source>
</evidence>
<organism evidence="1 2">
    <name type="scientific">Drosophila gunungcola</name>
    <name type="common">fruit fly</name>
    <dbReference type="NCBI Taxonomy" id="103775"/>
    <lineage>
        <taxon>Eukaryota</taxon>
        <taxon>Metazoa</taxon>
        <taxon>Ecdysozoa</taxon>
        <taxon>Arthropoda</taxon>
        <taxon>Hexapoda</taxon>
        <taxon>Insecta</taxon>
        <taxon>Pterygota</taxon>
        <taxon>Neoptera</taxon>
        <taxon>Endopterygota</taxon>
        <taxon>Diptera</taxon>
        <taxon>Brachycera</taxon>
        <taxon>Muscomorpha</taxon>
        <taxon>Ephydroidea</taxon>
        <taxon>Drosophilidae</taxon>
        <taxon>Drosophila</taxon>
        <taxon>Sophophora</taxon>
    </lineage>
</organism>
<name>A0A9Q0BN32_9MUSC</name>
<feature type="non-terminal residue" evidence="1">
    <location>
        <position position="1"/>
    </location>
</feature>
<proteinExistence type="predicted"/>
<dbReference type="AlphaFoldDB" id="A0A9Q0BN32"/>
<evidence type="ECO:0000313" key="1">
    <source>
        <dbReference type="EMBL" id="KAI8038302.1"/>
    </source>
</evidence>
<dbReference type="EMBL" id="JAMKOV010000008">
    <property type="protein sequence ID" value="KAI8038302.1"/>
    <property type="molecule type" value="Genomic_DNA"/>
</dbReference>
<accession>A0A9Q0BN32</accession>
<comment type="caution">
    <text evidence="1">The sequence shown here is derived from an EMBL/GenBank/DDBJ whole genome shotgun (WGS) entry which is preliminary data.</text>
</comment>
<gene>
    <name evidence="1" type="ORF">M5D96_008992</name>
</gene>
<dbReference type="Proteomes" id="UP001059596">
    <property type="component" value="Unassembled WGS sequence"/>
</dbReference>